<evidence type="ECO:0000256" key="4">
    <source>
        <dbReference type="ARBA" id="ARBA00012723"/>
    </source>
</evidence>
<evidence type="ECO:0000256" key="12">
    <source>
        <dbReference type="RuleBase" id="RU361130"/>
    </source>
</evidence>
<evidence type="ECO:0000259" key="13">
    <source>
        <dbReference type="PROSITE" id="PS51352"/>
    </source>
</evidence>
<reference evidence="14" key="1">
    <citation type="submission" date="2021-02" db="EMBL/GenBank/DDBJ databases">
        <authorList>
            <person name="Nowell W R."/>
        </authorList>
    </citation>
    <scope>NUCLEOTIDE SEQUENCE</scope>
</reference>
<dbReference type="EMBL" id="CAJOBH010018756">
    <property type="protein sequence ID" value="CAF4208299.1"/>
    <property type="molecule type" value="Genomic_DNA"/>
</dbReference>
<dbReference type="Gene3D" id="3.40.30.10">
    <property type="entry name" value="Glutaredoxin"/>
    <property type="match status" value="4"/>
</dbReference>
<dbReference type="CDD" id="cd02995">
    <property type="entry name" value="PDI_a_PDI_a'_C"/>
    <property type="match status" value="1"/>
</dbReference>
<keyword evidence="5" id="KW-0732">Signal</keyword>
<name>A0A8S2S5D8_9BILA</name>
<proteinExistence type="inferred from homology"/>
<evidence type="ECO:0000256" key="8">
    <source>
        <dbReference type="ARBA" id="ARBA00023157"/>
    </source>
</evidence>
<evidence type="ECO:0000256" key="2">
    <source>
        <dbReference type="ARBA" id="ARBA00004319"/>
    </source>
</evidence>
<dbReference type="GO" id="GO:0009986">
    <property type="term" value="C:cell surface"/>
    <property type="evidence" value="ECO:0007669"/>
    <property type="project" value="TreeGrafter"/>
</dbReference>
<sequence length="410" mass="47339">RLAKIDATTHADLASSHNVTGYPTLFVYRKGSKRIVYDGEHTEDGIVSYMKELLSLPSREIRNVNDYKSLFQKNDRPVIIGVFQNEQDALYQLFIDYAYKTRKIFQFGHTFEKLSPLSDVQAPAIVLQHHTDVRSKYEKEKFIFNKDNAVDNDIEQFVAQNQIPLVGIITQENQRNIYLSRRPICILIYDLDFSFDHRERTQYWRTKILKVANNFKSKCTFAIADEEKMSTLLKEFGLEDSGEDVNVGCYDTKGLKYRMEDNDEFTSESFEEFVDRLDKGKIKPYFKSQPIPKQAIVNGIHTVVGKTFDKIVNDDKKHVVIFFYAPWCGHCNNFKPTYSKLARSYAGQSNLILAQMDATANDIPQGFEVTGYPTIFIVPTNNKPVKYEGNRDIDDLVNFINKNIGSRTEL</sequence>
<dbReference type="GO" id="GO:0006457">
    <property type="term" value="P:protein folding"/>
    <property type="evidence" value="ECO:0007669"/>
    <property type="project" value="TreeGrafter"/>
</dbReference>
<dbReference type="SUPFAM" id="SSF52833">
    <property type="entry name" value="Thioredoxin-like"/>
    <property type="match status" value="4"/>
</dbReference>
<keyword evidence="7" id="KW-0256">Endoplasmic reticulum</keyword>
<comment type="catalytic activity">
    <reaction evidence="1 12">
        <text>Catalyzes the rearrangement of -S-S- bonds in proteins.</text>
        <dbReference type="EC" id="5.3.4.1"/>
    </reaction>
</comment>
<dbReference type="EC" id="5.3.4.1" evidence="4 12"/>
<dbReference type="InterPro" id="IPR013766">
    <property type="entry name" value="Thioredoxin_domain"/>
</dbReference>
<evidence type="ECO:0000256" key="10">
    <source>
        <dbReference type="ARBA" id="ARBA00023284"/>
    </source>
</evidence>
<gene>
    <name evidence="14" type="ORF">BYL167_LOCUS23906</name>
</gene>
<keyword evidence="8" id="KW-1015">Disulfide bond</keyword>
<dbReference type="NCBIfam" id="TIGR01130">
    <property type="entry name" value="ER_PDI_fam"/>
    <property type="match status" value="1"/>
</dbReference>
<accession>A0A8S2S5D8</accession>
<dbReference type="PANTHER" id="PTHR18929:SF210">
    <property type="entry name" value="PROTEIN DISULFIDE-ISOMERASE A4"/>
    <property type="match status" value="1"/>
</dbReference>
<dbReference type="InterPro" id="IPR017937">
    <property type="entry name" value="Thioredoxin_CS"/>
</dbReference>
<feature type="non-terminal residue" evidence="14">
    <location>
        <position position="1"/>
    </location>
</feature>
<keyword evidence="10" id="KW-0676">Redox-active center</keyword>
<organism evidence="14 15">
    <name type="scientific">Rotaria magnacalcarata</name>
    <dbReference type="NCBI Taxonomy" id="392030"/>
    <lineage>
        <taxon>Eukaryota</taxon>
        <taxon>Metazoa</taxon>
        <taxon>Spiralia</taxon>
        <taxon>Gnathifera</taxon>
        <taxon>Rotifera</taxon>
        <taxon>Eurotatoria</taxon>
        <taxon>Bdelloidea</taxon>
        <taxon>Philodinida</taxon>
        <taxon>Philodinidae</taxon>
        <taxon>Rotaria</taxon>
    </lineage>
</organism>
<dbReference type="GO" id="GO:0003756">
    <property type="term" value="F:protein disulfide isomerase activity"/>
    <property type="evidence" value="ECO:0007669"/>
    <property type="project" value="UniProtKB-EC"/>
</dbReference>
<dbReference type="InterPro" id="IPR036249">
    <property type="entry name" value="Thioredoxin-like_sf"/>
</dbReference>
<evidence type="ECO:0000256" key="7">
    <source>
        <dbReference type="ARBA" id="ARBA00022824"/>
    </source>
</evidence>
<comment type="subcellular location">
    <subcellularLocation>
        <location evidence="2">Endoplasmic reticulum lumen</location>
    </subcellularLocation>
</comment>
<dbReference type="PANTHER" id="PTHR18929">
    <property type="entry name" value="PROTEIN DISULFIDE ISOMERASE"/>
    <property type="match status" value="1"/>
</dbReference>
<dbReference type="PRINTS" id="PR00312">
    <property type="entry name" value="CALSEQUESTRN"/>
</dbReference>
<dbReference type="CDD" id="cd02961">
    <property type="entry name" value="PDI_a_family"/>
    <property type="match status" value="1"/>
</dbReference>
<dbReference type="InterPro" id="IPR005792">
    <property type="entry name" value="Prot_disulphide_isomerase"/>
</dbReference>
<evidence type="ECO:0000313" key="15">
    <source>
        <dbReference type="Proteomes" id="UP000681967"/>
    </source>
</evidence>
<dbReference type="PROSITE" id="PS51352">
    <property type="entry name" value="THIOREDOXIN_2"/>
    <property type="match status" value="1"/>
</dbReference>
<keyword evidence="9 12" id="KW-0413">Isomerase</keyword>
<evidence type="ECO:0000256" key="1">
    <source>
        <dbReference type="ARBA" id="ARBA00001182"/>
    </source>
</evidence>
<dbReference type="GO" id="GO:0005788">
    <property type="term" value="C:endoplasmic reticulum lumen"/>
    <property type="evidence" value="ECO:0007669"/>
    <property type="project" value="UniProtKB-SubCell"/>
</dbReference>
<feature type="domain" description="Thioredoxin" evidence="13">
    <location>
        <begin position="277"/>
        <end position="405"/>
    </location>
</feature>
<keyword evidence="6" id="KW-0677">Repeat</keyword>
<evidence type="ECO:0000256" key="11">
    <source>
        <dbReference type="RuleBase" id="RU004208"/>
    </source>
</evidence>
<dbReference type="Pfam" id="PF00085">
    <property type="entry name" value="Thioredoxin"/>
    <property type="match status" value="2"/>
</dbReference>
<evidence type="ECO:0000256" key="6">
    <source>
        <dbReference type="ARBA" id="ARBA00022737"/>
    </source>
</evidence>
<dbReference type="PROSITE" id="PS00194">
    <property type="entry name" value="THIOREDOXIN_1"/>
    <property type="match status" value="1"/>
</dbReference>
<dbReference type="InterPro" id="IPR005788">
    <property type="entry name" value="PDI_thioredoxin-like_dom"/>
</dbReference>
<comment type="caution">
    <text evidence="14">The sequence shown here is derived from an EMBL/GenBank/DDBJ whole genome shotgun (WGS) entry which is preliminary data.</text>
</comment>
<evidence type="ECO:0000256" key="5">
    <source>
        <dbReference type="ARBA" id="ARBA00022729"/>
    </source>
</evidence>
<dbReference type="Pfam" id="PF13848">
    <property type="entry name" value="Thioredoxin_6"/>
    <property type="match status" value="1"/>
</dbReference>
<comment type="similarity">
    <text evidence="3 11">Belongs to the protein disulfide isomerase family.</text>
</comment>
<dbReference type="AlphaFoldDB" id="A0A8S2S5D8"/>
<evidence type="ECO:0000256" key="9">
    <source>
        <dbReference type="ARBA" id="ARBA00023235"/>
    </source>
</evidence>
<dbReference type="NCBIfam" id="TIGR01126">
    <property type="entry name" value="pdi_dom"/>
    <property type="match status" value="1"/>
</dbReference>
<evidence type="ECO:0000313" key="14">
    <source>
        <dbReference type="EMBL" id="CAF4208299.1"/>
    </source>
</evidence>
<dbReference type="GO" id="GO:0034976">
    <property type="term" value="P:response to endoplasmic reticulum stress"/>
    <property type="evidence" value="ECO:0007669"/>
    <property type="project" value="TreeGrafter"/>
</dbReference>
<protein>
    <recommendedName>
        <fullName evidence="4 12">Protein disulfide-isomerase</fullName>
        <ecNumber evidence="4 12">5.3.4.1</ecNumber>
    </recommendedName>
</protein>
<dbReference type="Proteomes" id="UP000681967">
    <property type="component" value="Unassembled WGS sequence"/>
</dbReference>
<evidence type="ECO:0000256" key="3">
    <source>
        <dbReference type="ARBA" id="ARBA00006347"/>
    </source>
</evidence>